<dbReference type="InterPro" id="IPR003675">
    <property type="entry name" value="Rce1/LyrA-like_dom"/>
</dbReference>
<accession>A0A922PUT0</accession>
<feature type="domain" description="CAAX prenyl protease 2/Lysostaphin resistance protein A-like" evidence="3">
    <location>
        <begin position="126"/>
        <end position="216"/>
    </location>
</feature>
<dbReference type="PANTHER" id="PTHR43592">
    <property type="entry name" value="CAAX AMINO TERMINAL PROTEASE"/>
    <property type="match status" value="1"/>
</dbReference>
<feature type="transmembrane region" description="Helical" evidence="2">
    <location>
        <begin position="12"/>
        <end position="34"/>
    </location>
</feature>
<dbReference type="GeneID" id="87978958"/>
<feature type="transmembrane region" description="Helical" evidence="2">
    <location>
        <begin position="41"/>
        <end position="62"/>
    </location>
</feature>
<reference evidence="4 5" key="1">
    <citation type="journal article" date="2015" name="Genome Announc.">
        <title>Expanding the biotechnology potential of lactobacilli through comparative genomics of 213 strains and associated genera.</title>
        <authorList>
            <person name="Sun Z."/>
            <person name="Harris H.M."/>
            <person name="McCann A."/>
            <person name="Guo C."/>
            <person name="Argimon S."/>
            <person name="Zhang W."/>
            <person name="Yang X."/>
            <person name="Jeffery I.B."/>
            <person name="Cooney J.C."/>
            <person name="Kagawa T.F."/>
            <person name="Liu W."/>
            <person name="Song Y."/>
            <person name="Salvetti E."/>
            <person name="Wrobel A."/>
            <person name="Rasinkangas P."/>
            <person name="Parkhill J."/>
            <person name="Rea M.C."/>
            <person name="O'Sullivan O."/>
            <person name="Ritari J."/>
            <person name="Douillard F.P."/>
            <person name="Paul Ross R."/>
            <person name="Yang R."/>
            <person name="Briner A.E."/>
            <person name="Felis G.E."/>
            <person name="de Vos W.M."/>
            <person name="Barrangou R."/>
            <person name="Klaenhammer T.R."/>
            <person name="Caufield P.W."/>
            <person name="Cui Y."/>
            <person name="Zhang H."/>
            <person name="O'Toole P.W."/>
        </authorList>
    </citation>
    <scope>NUCLEOTIDE SEQUENCE [LARGE SCALE GENOMIC DNA]</scope>
    <source>
        <strain evidence="4 5">DSM 8475</strain>
    </source>
</reference>
<keyword evidence="4" id="KW-0378">Hydrolase</keyword>
<feature type="transmembrane region" description="Helical" evidence="2">
    <location>
        <begin position="82"/>
        <end position="104"/>
    </location>
</feature>
<feature type="transmembrane region" description="Helical" evidence="2">
    <location>
        <begin position="166"/>
        <end position="197"/>
    </location>
</feature>
<evidence type="ECO:0000313" key="4">
    <source>
        <dbReference type="EMBL" id="KRM35880.1"/>
    </source>
</evidence>
<evidence type="ECO:0000256" key="1">
    <source>
        <dbReference type="ARBA" id="ARBA00009067"/>
    </source>
</evidence>
<proteinExistence type="inferred from homology"/>
<dbReference type="PANTHER" id="PTHR43592:SF15">
    <property type="entry name" value="CAAX AMINO TERMINAL PROTEASE FAMILY PROTEIN"/>
    <property type="match status" value="1"/>
</dbReference>
<comment type="similarity">
    <text evidence="1">Belongs to the UPF0177 family.</text>
</comment>
<keyword evidence="2" id="KW-0812">Transmembrane</keyword>
<dbReference type="GO" id="GO:0080120">
    <property type="term" value="P:CAAX-box protein maturation"/>
    <property type="evidence" value="ECO:0007669"/>
    <property type="project" value="UniProtKB-ARBA"/>
</dbReference>
<gene>
    <name evidence="4" type="ORF">FD34_GL000367</name>
</gene>
<organism evidence="4 5">
    <name type="scientific">Limosilactobacillus pontis DSM 8475</name>
    <dbReference type="NCBI Taxonomy" id="1423794"/>
    <lineage>
        <taxon>Bacteria</taxon>
        <taxon>Bacillati</taxon>
        <taxon>Bacillota</taxon>
        <taxon>Bacilli</taxon>
        <taxon>Lactobacillales</taxon>
        <taxon>Lactobacillaceae</taxon>
        <taxon>Limosilactobacillus</taxon>
    </lineage>
</organism>
<dbReference type="Pfam" id="PF02517">
    <property type="entry name" value="Rce1-like"/>
    <property type="match status" value="1"/>
</dbReference>
<keyword evidence="4" id="KW-0645">Protease</keyword>
<keyword evidence="2" id="KW-1133">Transmembrane helix</keyword>
<dbReference type="RefSeq" id="WP_191980205.1">
    <property type="nucleotide sequence ID" value="NZ_AZGO01000058.1"/>
</dbReference>
<sequence length="224" mass="25153">MSRLANFFNLFYRIGIMLILFFLIQLPPVAITIANRYLDNLGLTIILVAIFLMLFAFIIGWARRLYRQYDQLGQGGHLRLGLVAGGYLTLLVGMMFFGQLNMLLFHQTQTANNAAVAQMLNHNQLATIVFVIASCTLTPVAEELIFRGVLTNLFFPTSWFWPKLVLSGLVFSCAHLSTNVVSFCTYLFMGMVLAYVYRRSGSLKNSIALHAINNIVAMAVLLKI</sequence>
<dbReference type="Proteomes" id="UP000051085">
    <property type="component" value="Unassembled WGS sequence"/>
</dbReference>
<name>A0A922PUT0_9LACO</name>
<comment type="caution">
    <text evidence="4">The sequence shown here is derived from an EMBL/GenBank/DDBJ whole genome shotgun (WGS) entry which is preliminary data.</text>
</comment>
<keyword evidence="2" id="KW-0472">Membrane</keyword>
<evidence type="ECO:0000313" key="5">
    <source>
        <dbReference type="Proteomes" id="UP000051085"/>
    </source>
</evidence>
<protein>
    <submittedName>
        <fullName evidence="4">CAAX family membrane-bound protease</fullName>
    </submittedName>
</protein>
<dbReference type="AlphaFoldDB" id="A0A922PUT0"/>
<dbReference type="GO" id="GO:0004175">
    <property type="term" value="F:endopeptidase activity"/>
    <property type="evidence" value="ECO:0007669"/>
    <property type="project" value="UniProtKB-ARBA"/>
</dbReference>
<evidence type="ECO:0000259" key="3">
    <source>
        <dbReference type="Pfam" id="PF02517"/>
    </source>
</evidence>
<dbReference type="EMBL" id="AZGO01000058">
    <property type="protein sequence ID" value="KRM35880.1"/>
    <property type="molecule type" value="Genomic_DNA"/>
</dbReference>
<dbReference type="GO" id="GO:0006508">
    <property type="term" value="P:proteolysis"/>
    <property type="evidence" value="ECO:0007669"/>
    <property type="project" value="UniProtKB-KW"/>
</dbReference>
<evidence type="ECO:0000256" key="2">
    <source>
        <dbReference type="SAM" id="Phobius"/>
    </source>
</evidence>